<reference evidence="2 3" key="1">
    <citation type="journal article" date="1999" name="J. Virol.">
        <title>The genome of Melanoplus sanguinipes entomopoxvirus.</title>
        <authorList>
            <person name="Afonso C.L."/>
            <person name="Tulman E.R."/>
            <person name="Lu Z."/>
            <person name="Oma E."/>
            <person name="Kutish G.F."/>
            <person name="Rock D.L."/>
        </authorList>
    </citation>
    <scope>NUCLEOTIDE SEQUENCE [LARGE SCALE GENOMIC DNA]</scope>
    <source>
        <strain evidence="2">Tucson</strain>
    </source>
</reference>
<accession>Q9YVY7</accession>
<sequence>MQNYLRDIIFESDIIDKNKKLKYDKDTQVSFINIENKDTINNRDTAYSVESNKFEEKQNTNMPEIYRNISLENTNNDQNNIRYDTTNSRNSNFLRLISKPNDIIYSILYVLYDIIWFIKIIILSIQKCKIESYRNIILMNVIIQSIIIINTLFDLFQKKFKNLKKYNYTPKLRLKLSNVLIMLDFTTVVSVISSEFYIKSISCIDIIDDGVLVLLLLFNWFIYLIIISFKDSHIDEYYDLEYSNQSERSYDISN</sequence>
<dbReference type="PIR" id="T28266">
    <property type="entry name" value="T28266"/>
</dbReference>
<dbReference type="RefSeq" id="NP_048176.1">
    <property type="nucleotide sequence ID" value="NC_001993.1"/>
</dbReference>
<keyword evidence="1" id="KW-1133">Transmembrane helix</keyword>
<evidence type="ECO:0000256" key="1">
    <source>
        <dbReference type="SAM" id="Phobius"/>
    </source>
</evidence>
<keyword evidence="3" id="KW-1185">Reference proteome</keyword>
<organism evidence="2 3">
    <name type="scientific">Melanoplus sanguinipes entomopoxvirus</name>
    <name type="common">MsEPV</name>
    <dbReference type="NCBI Taxonomy" id="83191"/>
    <lineage>
        <taxon>Viruses</taxon>
        <taxon>Varidnaviria</taxon>
        <taxon>Bamfordvirae</taxon>
        <taxon>Nucleocytoviricota</taxon>
        <taxon>Pokkesviricetes</taxon>
        <taxon>Chitovirales</taxon>
        <taxon>Poxviridae</taxon>
        <taxon>Entomopoxvirinae</taxon>
        <taxon>Deltaentomopoxvirus</taxon>
        <taxon>Deltaentomopoxvirus msanguinipes</taxon>
    </lineage>
</organism>
<feature type="transmembrane region" description="Helical" evidence="1">
    <location>
        <begin position="210"/>
        <end position="229"/>
    </location>
</feature>
<keyword evidence="1" id="KW-0812">Transmembrane</keyword>
<feature type="transmembrane region" description="Helical" evidence="1">
    <location>
        <begin position="103"/>
        <end position="125"/>
    </location>
</feature>
<feature type="transmembrane region" description="Helical" evidence="1">
    <location>
        <begin position="137"/>
        <end position="156"/>
    </location>
</feature>
<name>Q9YVY7_MSEPV</name>
<dbReference type="Proteomes" id="UP000172353">
    <property type="component" value="Segment"/>
</dbReference>
<dbReference type="GeneID" id="1449914"/>
<gene>
    <name evidence="2" type="primary">MSV105</name>
</gene>
<protein>
    <recommendedName>
        <fullName evidence="4">Transmembrane protein</fullName>
    </recommendedName>
</protein>
<feature type="transmembrane region" description="Helical" evidence="1">
    <location>
        <begin position="176"/>
        <end position="198"/>
    </location>
</feature>
<organismHost>
    <name type="scientific">Melanoplus sanguinipes</name>
    <name type="common">Migratory grasshopper</name>
    <dbReference type="NCBI Taxonomy" id="65742"/>
</organismHost>
<evidence type="ECO:0008006" key="4">
    <source>
        <dbReference type="Google" id="ProtNLM"/>
    </source>
</evidence>
<keyword evidence="1" id="KW-0472">Membrane</keyword>
<dbReference type="EMBL" id="AF063866">
    <property type="protein sequence ID" value="AAC97651.1"/>
    <property type="molecule type" value="Genomic_DNA"/>
</dbReference>
<evidence type="ECO:0000313" key="2">
    <source>
        <dbReference type="EMBL" id="AAC97651.1"/>
    </source>
</evidence>
<evidence type="ECO:0000313" key="3">
    <source>
        <dbReference type="Proteomes" id="UP000172353"/>
    </source>
</evidence>
<proteinExistence type="predicted"/>
<dbReference type="KEGG" id="vg:1449914"/>